<dbReference type="OrthoDB" id="267048at2759"/>
<sequence>MSGGFCPSKSTVYIANLPFTLTNNDLHKLLEKYGRVVKSLQCIFASIVKKNIVFEQEVGHGYMSENTLEIEKEKERNGRNFIKRKRRRNIRIVTKNPKKNRKNQMLKV</sequence>
<keyword evidence="4" id="KW-1185">Reference proteome</keyword>
<evidence type="ECO:0000313" key="3">
    <source>
        <dbReference type="EMBL" id="GFR27360.1"/>
    </source>
</evidence>
<dbReference type="GO" id="GO:0005689">
    <property type="term" value="C:U12-type spliceosomal complex"/>
    <property type="evidence" value="ECO:0007669"/>
    <property type="project" value="InterPro"/>
</dbReference>
<dbReference type="InterPro" id="IPR012677">
    <property type="entry name" value="Nucleotide-bd_a/b_plait_sf"/>
</dbReference>
<dbReference type="EMBL" id="BMAO01038824">
    <property type="protein sequence ID" value="GFR27360.1"/>
    <property type="molecule type" value="Genomic_DNA"/>
</dbReference>
<dbReference type="AlphaFoldDB" id="A0A8X6JAC7"/>
<dbReference type="PANTHER" id="PTHR46259">
    <property type="entry name" value="ZINC FINGER CCHC-TYPE AND RNA-BINDING MOTIF-CONTAINING PROTEIN 1"/>
    <property type="match status" value="1"/>
</dbReference>
<evidence type="ECO:0000259" key="2">
    <source>
        <dbReference type="Pfam" id="PF00076"/>
    </source>
</evidence>
<proteinExistence type="predicted"/>
<dbReference type="GO" id="GO:0000398">
    <property type="term" value="P:mRNA splicing, via spliceosome"/>
    <property type="evidence" value="ECO:0007669"/>
    <property type="project" value="InterPro"/>
</dbReference>
<evidence type="ECO:0000313" key="4">
    <source>
        <dbReference type="Proteomes" id="UP000887116"/>
    </source>
</evidence>
<reference evidence="3" key="1">
    <citation type="submission" date="2020-07" db="EMBL/GenBank/DDBJ databases">
        <title>Multicomponent nature underlies the extraordinary mechanical properties of spider dragline silk.</title>
        <authorList>
            <person name="Kono N."/>
            <person name="Nakamura H."/>
            <person name="Mori M."/>
            <person name="Yoshida Y."/>
            <person name="Ohtoshi R."/>
            <person name="Malay A.D."/>
            <person name="Moran D.A.P."/>
            <person name="Tomita M."/>
            <person name="Numata K."/>
            <person name="Arakawa K."/>
        </authorList>
    </citation>
    <scope>NUCLEOTIDE SEQUENCE</scope>
</reference>
<gene>
    <name evidence="3" type="ORF">TNCT_185441</name>
</gene>
<dbReference type="InterPro" id="IPR000504">
    <property type="entry name" value="RRM_dom"/>
</dbReference>
<dbReference type="PANTHER" id="PTHR46259:SF1">
    <property type="entry name" value="ZINC FINGER CCHC-TYPE AND RNA-BINDING MOTIF-CONTAINING PROTEIN 1"/>
    <property type="match status" value="1"/>
</dbReference>
<dbReference type="Proteomes" id="UP000887116">
    <property type="component" value="Unassembled WGS sequence"/>
</dbReference>
<evidence type="ECO:0000256" key="1">
    <source>
        <dbReference type="ARBA" id="ARBA00022884"/>
    </source>
</evidence>
<keyword evidence="1" id="KW-0694">RNA-binding</keyword>
<accession>A0A8X6JAC7</accession>
<dbReference type="Pfam" id="PF00076">
    <property type="entry name" value="RRM_1"/>
    <property type="match status" value="1"/>
</dbReference>
<dbReference type="InterPro" id="IPR035979">
    <property type="entry name" value="RBD_domain_sf"/>
</dbReference>
<dbReference type="InterPro" id="IPR044598">
    <property type="entry name" value="ZCRB1"/>
</dbReference>
<organism evidence="3 4">
    <name type="scientific">Trichonephila clavata</name>
    <name type="common">Joro spider</name>
    <name type="synonym">Nephila clavata</name>
    <dbReference type="NCBI Taxonomy" id="2740835"/>
    <lineage>
        <taxon>Eukaryota</taxon>
        <taxon>Metazoa</taxon>
        <taxon>Ecdysozoa</taxon>
        <taxon>Arthropoda</taxon>
        <taxon>Chelicerata</taxon>
        <taxon>Arachnida</taxon>
        <taxon>Araneae</taxon>
        <taxon>Araneomorphae</taxon>
        <taxon>Entelegynae</taxon>
        <taxon>Araneoidea</taxon>
        <taxon>Nephilidae</taxon>
        <taxon>Trichonephila</taxon>
    </lineage>
</organism>
<dbReference type="GO" id="GO:0003723">
    <property type="term" value="F:RNA binding"/>
    <property type="evidence" value="ECO:0007669"/>
    <property type="project" value="UniProtKB-KW"/>
</dbReference>
<comment type="caution">
    <text evidence="3">The sequence shown here is derived from an EMBL/GenBank/DDBJ whole genome shotgun (WGS) entry which is preliminary data.</text>
</comment>
<protein>
    <recommendedName>
        <fullName evidence="2">RRM domain-containing protein</fullName>
    </recommendedName>
</protein>
<dbReference type="SUPFAM" id="SSF54928">
    <property type="entry name" value="RNA-binding domain, RBD"/>
    <property type="match status" value="1"/>
</dbReference>
<dbReference type="Gene3D" id="3.30.70.330">
    <property type="match status" value="1"/>
</dbReference>
<name>A0A8X6JAC7_TRICU</name>
<feature type="domain" description="RRM" evidence="2">
    <location>
        <begin position="12"/>
        <end position="38"/>
    </location>
</feature>